<dbReference type="AlphaFoldDB" id="A0A151A965"/>
<protein>
    <submittedName>
        <fullName evidence="1">Uncharacterized protein</fullName>
    </submittedName>
</protein>
<keyword evidence="2" id="KW-1185">Reference proteome</keyword>
<evidence type="ECO:0000313" key="1">
    <source>
        <dbReference type="EMBL" id="KYH24100.1"/>
    </source>
</evidence>
<comment type="caution">
    <text evidence="1">The sequence shown here is derived from an EMBL/GenBank/DDBJ whole genome shotgun (WGS) entry which is preliminary data.</text>
</comment>
<gene>
    <name evidence="1" type="ORF">HAPAU_37430</name>
</gene>
<name>A0A151A965_9EURY</name>
<sequence>MDLTQIAREESVAVDPNDQTAVETDGAVYKGWVVYIGYDNHSAAFYIV</sequence>
<dbReference type="PATRIC" id="fig|1008153.3.peg.3990"/>
<evidence type="ECO:0000313" key="2">
    <source>
        <dbReference type="Proteomes" id="UP000075321"/>
    </source>
</evidence>
<dbReference type="EMBL" id="LTAZ01000016">
    <property type="protein sequence ID" value="KYH24100.1"/>
    <property type="molecule type" value="Genomic_DNA"/>
</dbReference>
<accession>A0A151A965</accession>
<proteinExistence type="predicted"/>
<reference evidence="1 2" key="1">
    <citation type="submission" date="2016-02" db="EMBL/GenBank/DDBJ databases">
        <title>Genome sequence of Halalkalicoccus paucihalophilus DSM 24557.</title>
        <authorList>
            <person name="Poehlein A."/>
            <person name="Daniel R."/>
        </authorList>
    </citation>
    <scope>NUCLEOTIDE SEQUENCE [LARGE SCALE GENOMIC DNA]</scope>
    <source>
        <strain evidence="1 2">DSM 24557</strain>
    </source>
</reference>
<organism evidence="1 2">
    <name type="scientific">Halalkalicoccus paucihalophilus</name>
    <dbReference type="NCBI Taxonomy" id="1008153"/>
    <lineage>
        <taxon>Archaea</taxon>
        <taxon>Methanobacteriati</taxon>
        <taxon>Methanobacteriota</taxon>
        <taxon>Stenosarchaea group</taxon>
        <taxon>Halobacteria</taxon>
        <taxon>Halobacteriales</taxon>
        <taxon>Halococcaceae</taxon>
        <taxon>Halalkalicoccus</taxon>
    </lineage>
</organism>
<dbReference type="Proteomes" id="UP000075321">
    <property type="component" value="Unassembled WGS sequence"/>
</dbReference>